<organism evidence="1 2">
    <name type="scientific">Necator americanus</name>
    <name type="common">Human hookworm</name>
    <dbReference type="NCBI Taxonomy" id="51031"/>
    <lineage>
        <taxon>Eukaryota</taxon>
        <taxon>Metazoa</taxon>
        <taxon>Ecdysozoa</taxon>
        <taxon>Nematoda</taxon>
        <taxon>Chromadorea</taxon>
        <taxon>Rhabditida</taxon>
        <taxon>Rhabditina</taxon>
        <taxon>Rhabditomorpha</taxon>
        <taxon>Strongyloidea</taxon>
        <taxon>Ancylostomatidae</taxon>
        <taxon>Bunostominae</taxon>
        <taxon>Necator</taxon>
    </lineage>
</organism>
<evidence type="ECO:0000313" key="2">
    <source>
        <dbReference type="Proteomes" id="UP001303046"/>
    </source>
</evidence>
<dbReference type="EMBL" id="JAVFWL010000005">
    <property type="protein sequence ID" value="KAK6754886.1"/>
    <property type="molecule type" value="Genomic_DNA"/>
</dbReference>
<keyword evidence="2" id="KW-1185">Reference proteome</keyword>
<gene>
    <name evidence="1" type="primary">Necator_chrV.g18496</name>
    <name evidence="1" type="ORF">RB195_013705</name>
</gene>
<evidence type="ECO:0000313" key="1">
    <source>
        <dbReference type="EMBL" id="KAK6754886.1"/>
    </source>
</evidence>
<reference evidence="1 2" key="1">
    <citation type="submission" date="2023-08" db="EMBL/GenBank/DDBJ databases">
        <title>A Necator americanus chromosomal reference genome.</title>
        <authorList>
            <person name="Ilik V."/>
            <person name="Petrzelkova K.J."/>
            <person name="Pardy F."/>
            <person name="Fuh T."/>
            <person name="Niatou-Singa F.S."/>
            <person name="Gouil Q."/>
            <person name="Baker L."/>
            <person name="Ritchie M.E."/>
            <person name="Jex A.R."/>
            <person name="Gazzola D."/>
            <person name="Li H."/>
            <person name="Toshio Fujiwara R."/>
            <person name="Zhan B."/>
            <person name="Aroian R.V."/>
            <person name="Pafco B."/>
            <person name="Schwarz E.M."/>
        </authorList>
    </citation>
    <scope>NUCLEOTIDE SEQUENCE [LARGE SCALE GENOMIC DNA]</scope>
    <source>
        <strain evidence="1 2">Aroian</strain>
        <tissue evidence="1">Whole animal</tissue>
    </source>
</reference>
<name>A0ABR1DZK9_NECAM</name>
<protein>
    <submittedName>
        <fullName evidence="1">Uncharacterized protein</fullName>
    </submittedName>
</protein>
<dbReference type="Proteomes" id="UP001303046">
    <property type="component" value="Unassembled WGS sequence"/>
</dbReference>
<proteinExistence type="predicted"/>
<accession>A0ABR1DZK9</accession>
<comment type="caution">
    <text evidence="1">The sequence shown here is derived from an EMBL/GenBank/DDBJ whole genome shotgun (WGS) entry which is preliminary data.</text>
</comment>
<sequence>MPQSPLSPLHALFQLSRPPSSESFGSVQMVEIDTRCIEQLLGHLAQGLSVTSPTPHPPRKVKSTHSFEIGQSTIYFGEEDPQPKKSQELRIQTPRAAKGYDLHLIRRELTIVLSYREIHETTTRLGKLTSDIAEKPEIWQSITEMIDAMEQITTTQTLVEPHHPCRDNIMSSRCCHVIPLEPMSSRCLSPSLPTQHRFTWSSTYVEQAMSCHQSSSTSPSGKTFAYGHTSAVLYGSFRVLVKKQRNENPSPDITELAKTYAGAPKE</sequence>